<sequence>MDNRSYNLSWKSGKHWLTSLVTSIIAYRLICPIQ</sequence>
<reference evidence="2 3" key="1">
    <citation type="journal article" date="2019" name="Nat. Med.">
        <title>A library of human gut bacterial isolates paired with longitudinal multiomics data enables mechanistic microbiome research.</title>
        <authorList>
            <person name="Poyet M."/>
            <person name="Groussin M."/>
            <person name="Gibbons S.M."/>
            <person name="Avila-Pacheco J."/>
            <person name="Jiang X."/>
            <person name="Kearney S.M."/>
            <person name="Perrotta A.R."/>
            <person name="Berdy B."/>
            <person name="Zhao S."/>
            <person name="Lieberman T.D."/>
            <person name="Swanson P.K."/>
            <person name="Smith M."/>
            <person name="Roesemann S."/>
            <person name="Alexander J.E."/>
            <person name="Rich S.A."/>
            <person name="Livny J."/>
            <person name="Vlamakis H."/>
            <person name="Clish C."/>
            <person name="Bullock K."/>
            <person name="Deik A."/>
            <person name="Scott J."/>
            <person name="Pierce K.A."/>
            <person name="Xavier R.J."/>
            <person name="Alm E.J."/>
        </authorList>
    </citation>
    <scope>NUCLEOTIDE SEQUENCE [LARGE SCALE GENOMIC DNA]</scope>
    <source>
        <strain evidence="2 3">BIOML-A41</strain>
    </source>
</reference>
<evidence type="ECO:0000313" key="3">
    <source>
        <dbReference type="Proteomes" id="UP000463337"/>
    </source>
</evidence>
<dbReference type="Proteomes" id="UP000463337">
    <property type="component" value="Unassembled WGS sequence"/>
</dbReference>
<gene>
    <name evidence="2" type="ORF">GKD59_02420</name>
</gene>
<evidence type="ECO:0000256" key="1">
    <source>
        <dbReference type="ARBA" id="ARBA00022729"/>
    </source>
</evidence>
<dbReference type="InterPro" id="IPR022263">
    <property type="entry name" value="KxYKxGKxW"/>
</dbReference>
<accession>A0A6I2MVW8</accession>
<proteinExistence type="predicted"/>
<organism evidence="2 3">
    <name type="scientific">Parabacteroides distasonis</name>
    <dbReference type="NCBI Taxonomy" id="823"/>
    <lineage>
        <taxon>Bacteria</taxon>
        <taxon>Pseudomonadati</taxon>
        <taxon>Bacteroidota</taxon>
        <taxon>Bacteroidia</taxon>
        <taxon>Bacteroidales</taxon>
        <taxon>Tannerellaceae</taxon>
        <taxon>Parabacteroides</taxon>
    </lineage>
</organism>
<comment type="caution">
    <text evidence="2">The sequence shown here is derived from an EMBL/GenBank/DDBJ whole genome shotgun (WGS) entry which is preliminary data.</text>
</comment>
<dbReference type="AlphaFoldDB" id="A0A6I2MVW8"/>
<name>A0A6I2MVW8_PARDI</name>
<dbReference type="NCBIfam" id="TIGR03715">
    <property type="entry name" value="KxYKxGKxW"/>
    <property type="match status" value="1"/>
</dbReference>
<dbReference type="RefSeq" id="WP_129984358.1">
    <property type="nucleotide sequence ID" value="NZ_RCYP01000002.1"/>
</dbReference>
<dbReference type="EMBL" id="WKLT01000002">
    <property type="protein sequence ID" value="MRY56785.1"/>
    <property type="molecule type" value="Genomic_DNA"/>
</dbReference>
<protein>
    <submittedName>
        <fullName evidence="2">Uncharacterized protein</fullName>
    </submittedName>
</protein>
<evidence type="ECO:0000313" key="2">
    <source>
        <dbReference type="EMBL" id="MRY56785.1"/>
    </source>
</evidence>
<keyword evidence="1" id="KW-0732">Signal</keyword>